<proteinExistence type="predicted"/>
<name>A0A1I7ZQT9_9BILA</name>
<organism evidence="1 2">
    <name type="scientific">Steinernema glaseri</name>
    <dbReference type="NCBI Taxonomy" id="37863"/>
    <lineage>
        <taxon>Eukaryota</taxon>
        <taxon>Metazoa</taxon>
        <taxon>Ecdysozoa</taxon>
        <taxon>Nematoda</taxon>
        <taxon>Chromadorea</taxon>
        <taxon>Rhabditida</taxon>
        <taxon>Tylenchina</taxon>
        <taxon>Panagrolaimomorpha</taxon>
        <taxon>Strongyloidoidea</taxon>
        <taxon>Steinernematidae</taxon>
        <taxon>Steinernema</taxon>
    </lineage>
</organism>
<keyword evidence="1" id="KW-1185">Reference proteome</keyword>
<evidence type="ECO:0000313" key="1">
    <source>
        <dbReference type="Proteomes" id="UP000095287"/>
    </source>
</evidence>
<dbReference type="WBParaSite" id="L893_g29006.t1">
    <property type="protein sequence ID" value="L893_g29006.t1"/>
    <property type="gene ID" value="L893_g29006"/>
</dbReference>
<accession>A0A1I7ZQT9</accession>
<dbReference type="Proteomes" id="UP000095287">
    <property type="component" value="Unplaced"/>
</dbReference>
<evidence type="ECO:0000313" key="2">
    <source>
        <dbReference type="WBParaSite" id="L893_g29006.t1"/>
    </source>
</evidence>
<dbReference type="AlphaFoldDB" id="A0A1I7ZQT9"/>
<sequence length="150" mass="16942">MSFVLLYHRRIQEASQRKCQFPKGTASVPEDMTCFQELLSSCEKLGKDDKDKLLICNEKITDININKLRDMPTKDICIEQKFCNAQDEITSVVFENTPPENMTIQPIPEIVNATQKRSKALAAAEPTSSALTFWLSEAVLIATILFQIIC</sequence>
<protein>
    <submittedName>
        <fullName evidence="2">CX9C domain-containing protein</fullName>
    </submittedName>
</protein>
<reference evidence="2" key="1">
    <citation type="submission" date="2016-11" db="UniProtKB">
        <authorList>
            <consortium name="WormBaseParasite"/>
        </authorList>
    </citation>
    <scope>IDENTIFICATION</scope>
</reference>